<dbReference type="EC" id="1.8.1.2" evidence="4"/>
<dbReference type="FunFam" id="1.20.990.10:FF:000010">
    <property type="entry name" value="Sulfite reductase [NADPH] flavoprotein component"/>
    <property type="match status" value="1"/>
</dbReference>
<dbReference type="Gene3D" id="1.20.990.10">
    <property type="entry name" value="NADPH-cytochrome p450 Reductase, Chain A, domain 3"/>
    <property type="match status" value="1"/>
</dbReference>
<feature type="coiled-coil region" evidence="14">
    <location>
        <begin position="1265"/>
        <end position="1292"/>
    </location>
</feature>
<dbReference type="PRINTS" id="PR00371">
    <property type="entry name" value="FPNCR"/>
</dbReference>
<keyword evidence="10" id="KW-0249">Electron transport</keyword>
<dbReference type="PANTHER" id="PTHR19384:SF109">
    <property type="entry name" value="SULFITE REDUCTASE [NADPH] FLAVOPROTEIN COMPONENT"/>
    <property type="match status" value="1"/>
</dbReference>
<evidence type="ECO:0000256" key="14">
    <source>
        <dbReference type="SAM" id="Coils"/>
    </source>
</evidence>
<dbReference type="InterPro" id="IPR017938">
    <property type="entry name" value="Riboflavin_synthase-like_b-brl"/>
</dbReference>
<evidence type="ECO:0000256" key="4">
    <source>
        <dbReference type="ARBA" id="ARBA00012604"/>
    </source>
</evidence>
<dbReference type="SUPFAM" id="SSF52343">
    <property type="entry name" value="Ferredoxin reductase-like, C-terminal NADP-linked domain"/>
    <property type="match status" value="1"/>
</dbReference>
<comment type="cofactor">
    <cofactor evidence="2">
        <name>FAD</name>
        <dbReference type="ChEBI" id="CHEBI:57692"/>
    </cofactor>
</comment>
<evidence type="ECO:0000256" key="6">
    <source>
        <dbReference type="ARBA" id="ARBA00022630"/>
    </source>
</evidence>
<dbReference type="Pfam" id="PF00667">
    <property type="entry name" value="FAD_binding_1"/>
    <property type="match status" value="1"/>
</dbReference>
<evidence type="ECO:0000256" key="5">
    <source>
        <dbReference type="ARBA" id="ARBA00022448"/>
    </source>
</evidence>
<feature type="domain" description="FAD-binding FR-type" evidence="15">
    <location>
        <begin position="881"/>
        <end position="1112"/>
    </location>
</feature>
<evidence type="ECO:0000256" key="1">
    <source>
        <dbReference type="ARBA" id="ARBA00001917"/>
    </source>
</evidence>
<dbReference type="RefSeq" id="XP_013240100.1">
    <property type="nucleotide sequence ID" value="XM_013384646.1"/>
</dbReference>
<comment type="function">
    <text evidence="13">This enzyme catalyzes the 6-electron reduction of sulfite to sulfide. This is one of several activities required for the biosynthesis of L-cysteine from sulfate.</text>
</comment>
<sequence>MPATTLSGSASAFAFAGGLAVGVGSVYALSRTSFAPATKVSKSTKDKLAKATRSRSTKDSPADTLHIVPLGEKLDAVDSKVSGPAAAGNDHKSHQAITAVLGDVANKAGHDIARLQPVLNTLARAKHVQTKMNLAKQLTTAESPSSSPPAWLTGLEHSTSALAATANGQIEQAIYRSSDAVFVYESATNAGRLGAWIEQQAADARHRKWPAGQGTGRPQVFSMQTRAGASAAILGYLRGSADGSGGSSGVGEASTFAPPEWQMPRTGNVVSALTDAAGLLAAAPALSLAPEHASDRIILHVSGSSQTPILSSADSDAGNLSVYDDSHAVLAAADALGHNANFAVVLSADRQEAVDVAVASYAAERGHVVHIFDAASAGRHVAAGLQPSPAVAALGAKQEGTSIVAALHRAGLGAFRYVGPDAPNTLLVVPNTQLAAAARAVHAALPTAQHAAIGVLAVRVVRPWSDAALREAVPASVRTIHVLEETHGAAGNGTLFQDVVGSIFANPQQRAERIQVRPIAKPVGARVTAEQWFALFSLLSDSGSGKAASSAAISWEQVKAAAATAIDAADLLAGEPGAPRLAAAFDTDASATSYTGRLVSRFFNDRGVRDGAIDCALLERFDNFTAGGVVRDDLLLSVNAPAPSLNVPAELIADQGAATLIVGDAANLLKAVDVFANVKRGGTVLIDSLGWTPAELNAKLRAADKRTLATKNARLYLVDTAAVVQQLQDAADKAAGGKAKAITIDREVAAAVLAVAFLRVHFNTSGSTLIGLIRKVLGTAPLGVAAGGLDALVNLTERSVQLFNFSNDDWAAAEPISDTEANAPLRPAHITFNNYARGLPADVLALEPQPAKGTWALSAWQALFPEAYGLEEQALRPDLHEKTWVVTITENRRLTPLNYDRNVFHMELSTEGTDLKYEVGEALGIHGWNDEKEVLEFIAWSSYNPDEVVSVPSATDASKYETRTVFQVLQQKLDIFGKPGKKFYEALSKLAANPDEARWLRFISSAEGSSTFKKLSEIETVTYADVLKMFPSARLSFEKLMLEVEEIKPRHYSIASAQAAVGNSVHLLIVTVDWKTPSGSPRYGQCTRYLANLHVGAKVTVSLKPSVMKLPPNDEQPIIMAGLGTGAAPFRAFIQARALQRAQGKKAGPLVYYFGSRYRSSEYLYGEELEAYTQDGVVSRLGLAFSRDQKHKIYIQDRMKEDGELLASYLAPELDALRKAGGEAQIIVDDLTRNVDPTHPSAGYFYLCGPTWPVPDATEAILNSFQARGLSKEQAEQRLEKLKEEERFVLEVY</sequence>
<dbReference type="PANTHER" id="PTHR19384">
    <property type="entry name" value="NITRIC OXIDE SYNTHASE-RELATED"/>
    <property type="match status" value="1"/>
</dbReference>
<dbReference type="InterPro" id="IPR003097">
    <property type="entry name" value="CysJ-like_FAD-binding"/>
</dbReference>
<accession>A0A066V4B5</accession>
<dbReference type="Gene3D" id="3.40.50.920">
    <property type="match status" value="1"/>
</dbReference>
<evidence type="ECO:0000256" key="10">
    <source>
        <dbReference type="ARBA" id="ARBA00022982"/>
    </source>
</evidence>
<dbReference type="FunCoup" id="A0A066V4B5">
    <property type="interactions" value="201"/>
</dbReference>
<dbReference type="STRING" id="1037660.A0A066V4B5"/>
<evidence type="ECO:0000256" key="12">
    <source>
        <dbReference type="ARBA" id="ARBA00052219"/>
    </source>
</evidence>
<dbReference type="InterPro" id="IPR009014">
    <property type="entry name" value="Transketo_C/PFOR_II"/>
</dbReference>
<dbReference type="Gene3D" id="3.40.50.80">
    <property type="entry name" value="Nucleotide-binding domain of ferredoxin-NADP reductase (FNR) module"/>
    <property type="match status" value="1"/>
</dbReference>
<dbReference type="Gene3D" id="2.40.30.10">
    <property type="entry name" value="Translation factors"/>
    <property type="match status" value="1"/>
</dbReference>
<dbReference type="EMBL" id="JMSN01000164">
    <property type="protein sequence ID" value="KDN36562.1"/>
    <property type="molecule type" value="Genomic_DNA"/>
</dbReference>
<name>A0A066V4B5_TILAU</name>
<comment type="pathway">
    <text evidence="3">Sulfur metabolism; hydrogen sulfide biosynthesis; hydrogen sulfide from sulfite (NADPH route): step 1/1.</text>
</comment>
<evidence type="ECO:0000256" key="9">
    <source>
        <dbReference type="ARBA" id="ARBA00022857"/>
    </source>
</evidence>
<dbReference type="SUPFAM" id="SSF53323">
    <property type="entry name" value="Pyruvate-ferredoxin oxidoreductase, PFOR, domain III"/>
    <property type="match status" value="1"/>
</dbReference>
<dbReference type="InterPro" id="IPR001433">
    <property type="entry name" value="OxRdtase_FAD/NAD-bd"/>
</dbReference>
<dbReference type="GO" id="GO:0004783">
    <property type="term" value="F:sulfite reductase (NADPH) activity"/>
    <property type="evidence" value="ECO:0007669"/>
    <property type="project" value="UniProtKB-EC"/>
</dbReference>
<evidence type="ECO:0000313" key="17">
    <source>
        <dbReference type="Proteomes" id="UP000027361"/>
    </source>
</evidence>
<keyword evidence="17" id="KW-1185">Reference proteome</keyword>
<keyword evidence="5" id="KW-0813">Transport</keyword>
<dbReference type="InterPro" id="IPR002869">
    <property type="entry name" value="Pyrv_flavodox_OxRed_cen"/>
</dbReference>
<evidence type="ECO:0000256" key="2">
    <source>
        <dbReference type="ARBA" id="ARBA00001974"/>
    </source>
</evidence>
<proteinExistence type="predicted"/>
<keyword evidence="6" id="KW-0285">Flavoprotein</keyword>
<dbReference type="InterPro" id="IPR039261">
    <property type="entry name" value="FNR_nucleotide-bd"/>
</dbReference>
<dbReference type="HOGENOM" id="CLU_003662_0_0_1"/>
<keyword evidence="11" id="KW-0560">Oxidoreductase</keyword>
<dbReference type="GO" id="GO:0010181">
    <property type="term" value="F:FMN binding"/>
    <property type="evidence" value="ECO:0007669"/>
    <property type="project" value="TreeGrafter"/>
</dbReference>
<evidence type="ECO:0000256" key="7">
    <source>
        <dbReference type="ARBA" id="ARBA00022643"/>
    </source>
</evidence>
<comment type="catalytic activity">
    <reaction evidence="12">
        <text>hydrogen sulfide + 3 NADP(+) + 3 H2O = sulfite + 3 NADPH + 4 H(+)</text>
        <dbReference type="Rhea" id="RHEA:13801"/>
        <dbReference type="ChEBI" id="CHEBI:15377"/>
        <dbReference type="ChEBI" id="CHEBI:15378"/>
        <dbReference type="ChEBI" id="CHEBI:17359"/>
        <dbReference type="ChEBI" id="CHEBI:29919"/>
        <dbReference type="ChEBI" id="CHEBI:57783"/>
        <dbReference type="ChEBI" id="CHEBI:58349"/>
        <dbReference type="EC" id="1.8.1.2"/>
    </reaction>
</comment>
<keyword evidence="9" id="KW-0521">NADP</keyword>
<keyword evidence="7" id="KW-0288">FMN</keyword>
<keyword evidence="14" id="KW-0175">Coiled coil</keyword>
<gene>
    <name evidence="16" type="ORF">K437DRAFT_276781</name>
</gene>
<comment type="caution">
    <text evidence="16">The sequence shown here is derived from an EMBL/GenBank/DDBJ whole genome shotgun (WGS) entry which is preliminary data.</text>
</comment>
<dbReference type="InParanoid" id="A0A066V4B5"/>
<dbReference type="InterPro" id="IPR001709">
    <property type="entry name" value="Flavoprot_Pyr_Nucl_cyt_Rdtase"/>
</dbReference>
<dbReference type="InterPro" id="IPR017927">
    <property type="entry name" value="FAD-bd_FR_type"/>
</dbReference>
<dbReference type="Pfam" id="PF00175">
    <property type="entry name" value="NAD_binding_1"/>
    <property type="match status" value="1"/>
</dbReference>
<dbReference type="PROSITE" id="PS51384">
    <property type="entry name" value="FAD_FR"/>
    <property type="match status" value="1"/>
</dbReference>
<dbReference type="InterPro" id="IPR023173">
    <property type="entry name" value="NADPH_Cyt_P450_Rdtase_alpha"/>
</dbReference>
<comment type="cofactor">
    <cofactor evidence="1">
        <name>FMN</name>
        <dbReference type="ChEBI" id="CHEBI:58210"/>
    </cofactor>
</comment>
<dbReference type="OMA" id="VFHMELS"/>
<dbReference type="GO" id="GO:0050660">
    <property type="term" value="F:flavin adenine dinucleotide binding"/>
    <property type="evidence" value="ECO:0007669"/>
    <property type="project" value="TreeGrafter"/>
</dbReference>
<dbReference type="Proteomes" id="UP000027361">
    <property type="component" value="Unassembled WGS sequence"/>
</dbReference>
<evidence type="ECO:0000256" key="8">
    <source>
        <dbReference type="ARBA" id="ARBA00022827"/>
    </source>
</evidence>
<dbReference type="SUPFAM" id="SSF63380">
    <property type="entry name" value="Riboflavin synthase domain-like"/>
    <property type="match status" value="1"/>
</dbReference>
<evidence type="ECO:0000256" key="3">
    <source>
        <dbReference type="ARBA" id="ARBA00004774"/>
    </source>
</evidence>
<evidence type="ECO:0000256" key="13">
    <source>
        <dbReference type="ARBA" id="ARBA00059320"/>
    </source>
</evidence>
<dbReference type="SUPFAM" id="SSF52922">
    <property type="entry name" value="TK C-terminal domain-like"/>
    <property type="match status" value="1"/>
</dbReference>
<dbReference type="GO" id="GO:0005829">
    <property type="term" value="C:cytosol"/>
    <property type="evidence" value="ECO:0007669"/>
    <property type="project" value="TreeGrafter"/>
</dbReference>
<protein>
    <recommendedName>
        <fullName evidence="4">assimilatory sulfite reductase (NADPH)</fullName>
        <ecNumber evidence="4">1.8.1.2</ecNumber>
    </recommendedName>
</protein>
<evidence type="ECO:0000256" key="11">
    <source>
        <dbReference type="ARBA" id="ARBA00023002"/>
    </source>
</evidence>
<organism evidence="16 17">
    <name type="scientific">Tilletiaria anomala (strain ATCC 24038 / CBS 436.72 / UBC 951)</name>
    <dbReference type="NCBI Taxonomy" id="1037660"/>
    <lineage>
        <taxon>Eukaryota</taxon>
        <taxon>Fungi</taxon>
        <taxon>Dikarya</taxon>
        <taxon>Basidiomycota</taxon>
        <taxon>Ustilaginomycotina</taxon>
        <taxon>Exobasidiomycetes</taxon>
        <taxon>Georgefischeriales</taxon>
        <taxon>Tilletiariaceae</taxon>
        <taxon>Tilletiaria</taxon>
    </lineage>
</organism>
<dbReference type="GeneID" id="25266762"/>
<dbReference type="CDD" id="cd06207">
    <property type="entry name" value="CyPoR_like"/>
    <property type="match status" value="1"/>
</dbReference>
<dbReference type="Gene3D" id="3.40.920.10">
    <property type="entry name" value="Pyruvate-ferredoxin oxidoreductase, PFOR, domain III"/>
    <property type="match status" value="1"/>
</dbReference>
<keyword evidence="8" id="KW-0274">FAD</keyword>
<dbReference type="OrthoDB" id="1856718at2759"/>
<evidence type="ECO:0000259" key="15">
    <source>
        <dbReference type="PROSITE" id="PS51384"/>
    </source>
</evidence>
<reference evidence="16 17" key="1">
    <citation type="submission" date="2014-05" db="EMBL/GenBank/DDBJ databases">
        <title>Draft genome sequence of a rare smut relative, Tilletiaria anomala UBC 951.</title>
        <authorList>
            <consortium name="DOE Joint Genome Institute"/>
            <person name="Toome M."/>
            <person name="Kuo A."/>
            <person name="Henrissat B."/>
            <person name="Lipzen A."/>
            <person name="Tritt A."/>
            <person name="Yoshinaga Y."/>
            <person name="Zane M."/>
            <person name="Barry K."/>
            <person name="Grigoriev I.V."/>
            <person name="Spatafora J.W."/>
            <person name="Aimea M.C."/>
        </authorList>
    </citation>
    <scope>NUCLEOTIDE SEQUENCE [LARGE SCALE GENOMIC DNA]</scope>
    <source>
        <strain evidence="16 17">UBC 951</strain>
    </source>
</reference>
<evidence type="ECO:0000313" key="16">
    <source>
        <dbReference type="EMBL" id="KDN36562.1"/>
    </source>
</evidence>